<comment type="caution">
    <text evidence="1">The sequence shown here is derived from an EMBL/GenBank/DDBJ whole genome shotgun (WGS) entry which is preliminary data.</text>
</comment>
<evidence type="ECO:0000313" key="1">
    <source>
        <dbReference type="EMBL" id="CAJ0595505.1"/>
    </source>
</evidence>
<name>A0AA36M1X4_CYLNA</name>
<protein>
    <submittedName>
        <fullName evidence="1">Uncharacterized protein</fullName>
    </submittedName>
</protein>
<sequence length="90" mass="9746">MTVEDECEDGLIIYIIIVLAYSKDPRLGSKNSTMMLLLILAVFLHIEDAATATCKLNAAVIEAVTNSHNELRANVAKRNLSTAIFGDIPG</sequence>
<dbReference type="EMBL" id="CATQJL010000112">
    <property type="protein sequence ID" value="CAJ0595505.1"/>
    <property type="molecule type" value="Genomic_DNA"/>
</dbReference>
<reference evidence="1" key="1">
    <citation type="submission" date="2023-07" db="EMBL/GenBank/DDBJ databases">
        <authorList>
            <consortium name="CYATHOMIX"/>
        </authorList>
    </citation>
    <scope>NUCLEOTIDE SEQUENCE</scope>
    <source>
        <strain evidence="1">N/A</strain>
    </source>
</reference>
<evidence type="ECO:0000313" key="2">
    <source>
        <dbReference type="Proteomes" id="UP001176961"/>
    </source>
</evidence>
<proteinExistence type="predicted"/>
<keyword evidence="2" id="KW-1185">Reference proteome</keyword>
<accession>A0AA36M1X4</accession>
<gene>
    <name evidence="1" type="ORF">CYNAS_LOCUS7488</name>
</gene>
<organism evidence="1 2">
    <name type="scientific">Cylicocyclus nassatus</name>
    <name type="common">Nematode worm</name>
    <dbReference type="NCBI Taxonomy" id="53992"/>
    <lineage>
        <taxon>Eukaryota</taxon>
        <taxon>Metazoa</taxon>
        <taxon>Ecdysozoa</taxon>
        <taxon>Nematoda</taxon>
        <taxon>Chromadorea</taxon>
        <taxon>Rhabditida</taxon>
        <taxon>Rhabditina</taxon>
        <taxon>Rhabditomorpha</taxon>
        <taxon>Strongyloidea</taxon>
        <taxon>Strongylidae</taxon>
        <taxon>Cylicocyclus</taxon>
    </lineage>
</organism>
<dbReference type="Proteomes" id="UP001176961">
    <property type="component" value="Unassembled WGS sequence"/>
</dbReference>
<dbReference type="AlphaFoldDB" id="A0AA36M1X4"/>